<dbReference type="RefSeq" id="WP_169100177.1">
    <property type="nucleotide sequence ID" value="NZ_JABBVZ010000041.1"/>
</dbReference>
<evidence type="ECO:0000259" key="1">
    <source>
        <dbReference type="Pfam" id="PF03551"/>
    </source>
</evidence>
<sequence>MDTLLPSIPSLLVLAVLEDGPAHGYQIVRRVEEESGGLLALKEGTLYPRLYQLERDGLIQGTWQDIASRRVKLYALTPKGTRALATQRAQWEDKAMAVNRVLFRQGGPLLEHP</sequence>
<dbReference type="EMBL" id="JABBVZ010000041">
    <property type="protein sequence ID" value="NMP23156.1"/>
    <property type="molecule type" value="Genomic_DNA"/>
</dbReference>
<dbReference type="InterPro" id="IPR005149">
    <property type="entry name" value="Tscrpt_reg_PadR_N"/>
</dbReference>
<feature type="domain" description="Transcription regulator PadR N-terminal" evidence="1">
    <location>
        <begin position="13"/>
        <end position="85"/>
    </location>
</feature>
<evidence type="ECO:0000313" key="3">
    <source>
        <dbReference type="Proteomes" id="UP000533476"/>
    </source>
</evidence>
<dbReference type="SUPFAM" id="SSF46785">
    <property type="entry name" value="Winged helix' DNA-binding domain"/>
    <property type="match status" value="1"/>
</dbReference>
<dbReference type="InterPro" id="IPR036388">
    <property type="entry name" value="WH-like_DNA-bd_sf"/>
</dbReference>
<dbReference type="Pfam" id="PF03551">
    <property type="entry name" value="PadR"/>
    <property type="match status" value="1"/>
</dbReference>
<name>A0A7Y0L5L1_9FIRM</name>
<dbReference type="Proteomes" id="UP000533476">
    <property type="component" value="Unassembled WGS sequence"/>
</dbReference>
<dbReference type="InterPro" id="IPR052509">
    <property type="entry name" value="Metal_resp_DNA-bind_regulator"/>
</dbReference>
<evidence type="ECO:0000313" key="2">
    <source>
        <dbReference type="EMBL" id="NMP23156.1"/>
    </source>
</evidence>
<proteinExistence type="predicted"/>
<dbReference type="InterPro" id="IPR036390">
    <property type="entry name" value="WH_DNA-bd_sf"/>
</dbReference>
<gene>
    <name evidence="2" type="ORF">HIJ39_12475</name>
</gene>
<accession>A0A7Y0L5L1</accession>
<comment type="caution">
    <text evidence="2">The sequence shown here is derived from an EMBL/GenBank/DDBJ whole genome shotgun (WGS) entry which is preliminary data.</text>
</comment>
<dbReference type="AlphaFoldDB" id="A0A7Y0L5L1"/>
<dbReference type="PANTHER" id="PTHR33169">
    <property type="entry name" value="PADR-FAMILY TRANSCRIPTIONAL REGULATOR"/>
    <property type="match status" value="1"/>
</dbReference>
<dbReference type="Gene3D" id="1.10.10.10">
    <property type="entry name" value="Winged helix-like DNA-binding domain superfamily/Winged helix DNA-binding domain"/>
    <property type="match status" value="1"/>
</dbReference>
<keyword evidence="3" id="KW-1185">Reference proteome</keyword>
<organism evidence="2 3">
    <name type="scientific">Sulfobacillus harzensis</name>
    <dbReference type="NCBI Taxonomy" id="2729629"/>
    <lineage>
        <taxon>Bacteria</taxon>
        <taxon>Bacillati</taxon>
        <taxon>Bacillota</taxon>
        <taxon>Clostridia</taxon>
        <taxon>Eubacteriales</taxon>
        <taxon>Clostridiales Family XVII. Incertae Sedis</taxon>
        <taxon>Sulfobacillus</taxon>
    </lineage>
</organism>
<protein>
    <submittedName>
        <fullName evidence="2">PadR family transcriptional regulator</fullName>
    </submittedName>
</protein>
<dbReference type="PANTHER" id="PTHR33169:SF14">
    <property type="entry name" value="TRANSCRIPTIONAL REGULATOR RV3488"/>
    <property type="match status" value="1"/>
</dbReference>
<reference evidence="2 3" key="1">
    <citation type="submission" date="2020-04" db="EMBL/GenBank/DDBJ databases">
        <authorList>
            <person name="Zhang R."/>
            <person name="Schippers A."/>
        </authorList>
    </citation>
    <scope>NUCLEOTIDE SEQUENCE [LARGE SCALE GENOMIC DNA]</scope>
    <source>
        <strain evidence="2 3">DSM 109850</strain>
    </source>
</reference>